<dbReference type="InterPro" id="IPR001298">
    <property type="entry name" value="Filamin/ABP280_rpt"/>
</dbReference>
<evidence type="ECO:0000256" key="3">
    <source>
        <dbReference type="PROSITE-ProRule" id="PRU00087"/>
    </source>
</evidence>
<feature type="repeat" description="Filamin" evidence="3">
    <location>
        <begin position="596"/>
        <end position="689"/>
    </location>
</feature>
<dbReference type="EMBL" id="JBJQND010000016">
    <property type="protein sequence ID" value="KAL3847647.1"/>
    <property type="molecule type" value="Genomic_DNA"/>
</dbReference>
<feature type="compositionally biased region" description="Low complexity" evidence="4">
    <location>
        <begin position="1"/>
        <end position="10"/>
    </location>
</feature>
<protein>
    <submittedName>
        <fullName evidence="5">Uncharacterized protein</fullName>
    </submittedName>
</protein>
<keyword evidence="2" id="KW-0677">Repeat</keyword>
<evidence type="ECO:0000313" key="5">
    <source>
        <dbReference type="EMBL" id="KAL3847647.1"/>
    </source>
</evidence>
<gene>
    <name evidence="5" type="ORF">ACJMK2_018549</name>
</gene>
<feature type="repeat" description="Filamin" evidence="3">
    <location>
        <begin position="309"/>
        <end position="401"/>
    </location>
</feature>
<dbReference type="InterPro" id="IPR044801">
    <property type="entry name" value="Filamin"/>
</dbReference>
<dbReference type="SUPFAM" id="SSF81296">
    <property type="entry name" value="E set domains"/>
    <property type="match status" value="5"/>
</dbReference>
<feature type="region of interest" description="Disordered" evidence="4">
    <location>
        <begin position="1"/>
        <end position="20"/>
    </location>
</feature>
<dbReference type="PANTHER" id="PTHR38537">
    <property type="entry name" value="JITTERBUG, ISOFORM N"/>
    <property type="match status" value="1"/>
</dbReference>
<keyword evidence="6" id="KW-1185">Reference proteome</keyword>
<feature type="repeat" description="Filamin" evidence="3">
    <location>
        <begin position="690"/>
        <end position="786"/>
    </location>
</feature>
<dbReference type="PROSITE" id="PS50194">
    <property type="entry name" value="FILAMIN_REPEAT"/>
    <property type="match status" value="5"/>
</dbReference>
<dbReference type="AlphaFoldDB" id="A0ABD3UFA1"/>
<feature type="repeat" description="Filamin" evidence="3">
    <location>
        <begin position="399"/>
        <end position="500"/>
    </location>
</feature>
<accession>A0ABD3UFA1</accession>
<evidence type="ECO:0000256" key="1">
    <source>
        <dbReference type="ARBA" id="ARBA00009238"/>
    </source>
</evidence>
<evidence type="ECO:0000256" key="2">
    <source>
        <dbReference type="ARBA" id="ARBA00022737"/>
    </source>
</evidence>
<dbReference type="PANTHER" id="PTHR38537:SF8">
    <property type="entry name" value="FILAMIN-A"/>
    <property type="match status" value="1"/>
</dbReference>
<dbReference type="FunFam" id="2.60.40.10:FF:001145">
    <property type="entry name" value="Jitterbug, isoform I"/>
    <property type="match status" value="1"/>
</dbReference>
<evidence type="ECO:0000313" key="6">
    <source>
        <dbReference type="Proteomes" id="UP001634394"/>
    </source>
</evidence>
<organism evidence="5 6">
    <name type="scientific">Sinanodonta woodiana</name>
    <name type="common">Chinese pond mussel</name>
    <name type="synonym">Anodonta woodiana</name>
    <dbReference type="NCBI Taxonomy" id="1069815"/>
    <lineage>
        <taxon>Eukaryota</taxon>
        <taxon>Metazoa</taxon>
        <taxon>Spiralia</taxon>
        <taxon>Lophotrochozoa</taxon>
        <taxon>Mollusca</taxon>
        <taxon>Bivalvia</taxon>
        <taxon>Autobranchia</taxon>
        <taxon>Heteroconchia</taxon>
        <taxon>Palaeoheterodonta</taxon>
        <taxon>Unionida</taxon>
        <taxon>Unionoidea</taxon>
        <taxon>Unionidae</taxon>
        <taxon>Unioninae</taxon>
        <taxon>Sinanodonta</taxon>
    </lineage>
</organism>
<feature type="repeat" description="Filamin" evidence="3">
    <location>
        <begin position="502"/>
        <end position="595"/>
    </location>
</feature>
<dbReference type="SMART" id="SM00557">
    <property type="entry name" value="IG_FLMN"/>
    <property type="match status" value="5"/>
</dbReference>
<sequence>MSSATISKSSSMEDLSPVSPRNMMDELKEILLERFGPINQKPELVERLPAELSVQATVSIASSGDSIIKPTDPLILSKENVTERNVMIRPIIFKTSVKKDKGSKLHDALVTELTSVLQKRNAGGVLNTGENNKDKYKISGKKKAYLKRGASAKGDNNVFANKGLLASLENHLLHTLHKHSIFQKQRLQVNGIQTFELPSKTEDSQNKASVSVDKDRFDGQSIKALEYTKEGVGLCQTVQSDTTASSHNRDVDSDTSQKDDQQLIVYAYKQLNGLTEGVVCSIRVKPCIRSGLPKKYVTCIKVQGCPFKQEISDGGLPTASGDGLYYGQENKISTFHVDVGRRKGNLQVSVDGPNSIAKCNVDPQPNGNYTITYIPVETGMFDVSVKWNGEEIPGSPYHPRIVDPTKVKIIGGWNQFYDANERISLTVGEVKVLPFDTSEAGPGKLRADVSGPGGKISSHVDEQSGGRTLVKFTPEDEGNHYIRLFWSDLPLPNSPYHGYAVPVAMDANKVILTGRGLKEAIIREEAEFVIDGSQAGKGSPEVTLTGVRAEVSVKVISLGNGRYRCHYIPIVPGAYLLHISWNGRQLRGSPYKVNIIGAFFPNKVTVSGDGLQSGIMGKEQNILIDTRRAGPGELTAHCMGPHVVAFCELEDRRDGTFRLGIRPQEPGRHVLQIKYGGEHVTGSPFAFKVMQQPDAGRVRVTGPGVEHGILANFQSRFTVETRGAGAGQLTVRIRGPKGAFQVEMYRDSQRDRTILCRYDPVETGLYIISVKWSGVDVPGSPFQVHLVDTQQELEQVYNDQAYTVPLHSNKASLRAPQPMNYAQWREEL</sequence>
<dbReference type="InterPro" id="IPR017868">
    <property type="entry name" value="Filamin/ABP280_repeat-like"/>
</dbReference>
<dbReference type="InterPro" id="IPR013783">
    <property type="entry name" value="Ig-like_fold"/>
</dbReference>
<proteinExistence type="inferred from homology"/>
<dbReference type="Pfam" id="PF00630">
    <property type="entry name" value="Filamin"/>
    <property type="match status" value="5"/>
</dbReference>
<comment type="caution">
    <text evidence="5">The sequence shown here is derived from an EMBL/GenBank/DDBJ whole genome shotgun (WGS) entry which is preliminary data.</text>
</comment>
<dbReference type="InterPro" id="IPR014756">
    <property type="entry name" value="Ig_E-set"/>
</dbReference>
<comment type="similarity">
    <text evidence="1">Belongs to the filamin family.</text>
</comment>
<dbReference type="Gene3D" id="2.60.40.10">
    <property type="entry name" value="Immunoglobulins"/>
    <property type="match status" value="5"/>
</dbReference>
<reference evidence="5 6" key="1">
    <citation type="submission" date="2024-11" db="EMBL/GenBank/DDBJ databases">
        <title>Chromosome-level genome assembly of the freshwater bivalve Anodonta woodiana.</title>
        <authorList>
            <person name="Chen X."/>
        </authorList>
    </citation>
    <scope>NUCLEOTIDE SEQUENCE [LARGE SCALE GENOMIC DNA]</scope>
    <source>
        <strain evidence="5">MN2024</strain>
        <tissue evidence="5">Gills</tissue>
    </source>
</reference>
<name>A0ABD3UFA1_SINWO</name>
<evidence type="ECO:0000256" key="4">
    <source>
        <dbReference type="SAM" id="MobiDB-lite"/>
    </source>
</evidence>
<dbReference type="Proteomes" id="UP001634394">
    <property type="component" value="Unassembled WGS sequence"/>
</dbReference>